<evidence type="ECO:0000313" key="2">
    <source>
        <dbReference type="Proteomes" id="UP001156484"/>
    </source>
</evidence>
<organism evidence="1 2">
    <name type="scientific">Rhodococcus sacchari</name>
    <dbReference type="NCBI Taxonomy" id="2962047"/>
    <lineage>
        <taxon>Bacteria</taxon>
        <taxon>Bacillati</taxon>
        <taxon>Actinomycetota</taxon>
        <taxon>Actinomycetes</taxon>
        <taxon>Mycobacteriales</taxon>
        <taxon>Nocardiaceae</taxon>
        <taxon>Rhodococcus</taxon>
    </lineage>
</organism>
<keyword evidence="2" id="KW-1185">Reference proteome</keyword>
<proteinExistence type="predicted"/>
<evidence type="ECO:0000313" key="1">
    <source>
        <dbReference type="EMBL" id="UYP18234.1"/>
    </source>
</evidence>
<gene>
    <name evidence="1" type="ORF">OED52_16455</name>
</gene>
<accession>A0ACD4DDX6</accession>
<reference evidence="1" key="1">
    <citation type="submission" date="2022-10" db="EMBL/GenBank/DDBJ databases">
        <title>Rhodococcus ferula Z13 complete genome.</title>
        <authorList>
            <person name="Long X."/>
            <person name="Zang M."/>
        </authorList>
    </citation>
    <scope>NUCLEOTIDE SEQUENCE</scope>
    <source>
        <strain evidence="1">Z13</strain>
    </source>
</reference>
<sequence length="96" mass="10679">MEYNAMIELDVYIDRLTDDETVALLEPIGPHHGALGRSDTGRVQLTITVDALDAIDTLRIVHDLMQASYASYRVNSVDVMLTSMFDAIYGLGHYFG</sequence>
<dbReference type="EMBL" id="CP107551">
    <property type="protein sequence ID" value="UYP18234.1"/>
    <property type="molecule type" value="Genomic_DNA"/>
</dbReference>
<dbReference type="Proteomes" id="UP001156484">
    <property type="component" value="Chromosome"/>
</dbReference>
<name>A0ACD4DDX6_9NOCA</name>
<protein>
    <submittedName>
        <fullName evidence="1">Uncharacterized protein</fullName>
    </submittedName>
</protein>